<reference evidence="1 2" key="1">
    <citation type="submission" date="2024-09" db="EMBL/GenBank/DDBJ databases">
        <authorList>
            <person name="Lee S.D."/>
        </authorList>
    </citation>
    <scope>NUCLEOTIDE SEQUENCE [LARGE SCALE GENOMIC DNA]</scope>
    <source>
        <strain evidence="1 2">N1-12</strain>
    </source>
</reference>
<protein>
    <submittedName>
        <fullName evidence="1">Uncharacterized protein</fullName>
    </submittedName>
</protein>
<keyword evidence="2" id="KW-1185">Reference proteome</keyword>
<evidence type="ECO:0000313" key="2">
    <source>
        <dbReference type="Proteomes" id="UP001592529"/>
    </source>
</evidence>
<organism evidence="1 2">
    <name type="scientific">Streptacidiphilus alkalitolerans</name>
    <dbReference type="NCBI Taxonomy" id="3342712"/>
    <lineage>
        <taxon>Bacteria</taxon>
        <taxon>Bacillati</taxon>
        <taxon>Actinomycetota</taxon>
        <taxon>Actinomycetes</taxon>
        <taxon>Kitasatosporales</taxon>
        <taxon>Streptomycetaceae</taxon>
        <taxon>Streptacidiphilus</taxon>
    </lineage>
</organism>
<sequence length="141" mass="15809">MTDPTPLRPHHDRQYLARRRSQIAELCRSGLLTGTEPVAGDEDILDQMGHDRDVFFLYVQAWLAREYIAARGCYADPQTREDSGLFLLVMQHALKRYECPHTCKGTVDACDRCDACIGGDHRRKALASMEMASTLALLGAL</sequence>
<evidence type="ECO:0000313" key="1">
    <source>
        <dbReference type="EMBL" id="MFC1428616.1"/>
    </source>
</evidence>
<dbReference type="Proteomes" id="UP001592529">
    <property type="component" value="Unassembled WGS sequence"/>
</dbReference>
<proteinExistence type="predicted"/>
<accession>A0ABV6WRE9</accession>
<dbReference type="RefSeq" id="WP_380528135.1">
    <property type="nucleotide sequence ID" value="NZ_JBHFAA010000025.1"/>
</dbReference>
<name>A0ABV6WRE9_9ACTN</name>
<dbReference type="EMBL" id="JBHFAA010000025">
    <property type="protein sequence ID" value="MFC1428616.1"/>
    <property type="molecule type" value="Genomic_DNA"/>
</dbReference>
<gene>
    <name evidence="1" type="ORF">ACEZCY_36180</name>
</gene>
<comment type="caution">
    <text evidence="1">The sequence shown here is derived from an EMBL/GenBank/DDBJ whole genome shotgun (WGS) entry which is preliminary data.</text>
</comment>